<name>A0ABP1FVY1_9CHLO</name>
<proteinExistence type="predicted"/>
<reference evidence="4 5" key="1">
    <citation type="submission" date="2024-06" db="EMBL/GenBank/DDBJ databases">
        <authorList>
            <person name="Kraege A."/>
            <person name="Thomma B."/>
        </authorList>
    </citation>
    <scope>NUCLEOTIDE SEQUENCE [LARGE SCALE GENOMIC DNA]</scope>
</reference>
<feature type="compositionally biased region" description="Basic and acidic residues" evidence="2">
    <location>
        <begin position="80"/>
        <end position="105"/>
    </location>
</feature>
<dbReference type="PROSITE" id="PS50137">
    <property type="entry name" value="DS_RBD"/>
    <property type="match status" value="1"/>
</dbReference>
<evidence type="ECO:0000313" key="4">
    <source>
        <dbReference type="EMBL" id="CAL5224048.1"/>
    </source>
</evidence>
<dbReference type="InterPro" id="IPR014720">
    <property type="entry name" value="dsRBD_dom"/>
</dbReference>
<protein>
    <submittedName>
        <fullName evidence="4">G6673 protein</fullName>
    </submittedName>
</protein>
<dbReference type="Gene3D" id="3.30.160.20">
    <property type="match status" value="1"/>
</dbReference>
<dbReference type="Proteomes" id="UP001497392">
    <property type="component" value="Unassembled WGS sequence"/>
</dbReference>
<organism evidence="4 5">
    <name type="scientific">Coccomyxa viridis</name>
    <dbReference type="NCBI Taxonomy" id="1274662"/>
    <lineage>
        <taxon>Eukaryota</taxon>
        <taxon>Viridiplantae</taxon>
        <taxon>Chlorophyta</taxon>
        <taxon>core chlorophytes</taxon>
        <taxon>Trebouxiophyceae</taxon>
        <taxon>Trebouxiophyceae incertae sedis</taxon>
        <taxon>Coccomyxaceae</taxon>
        <taxon>Coccomyxa</taxon>
    </lineage>
</organism>
<evidence type="ECO:0000313" key="5">
    <source>
        <dbReference type="Proteomes" id="UP001497392"/>
    </source>
</evidence>
<feature type="domain" description="DRBM" evidence="3">
    <location>
        <begin position="173"/>
        <end position="243"/>
    </location>
</feature>
<keyword evidence="1" id="KW-0694">RNA-binding</keyword>
<dbReference type="Pfam" id="PF00035">
    <property type="entry name" value="dsrm"/>
    <property type="match status" value="1"/>
</dbReference>
<feature type="region of interest" description="Disordered" evidence="2">
    <location>
        <begin position="264"/>
        <end position="289"/>
    </location>
</feature>
<feature type="region of interest" description="Disordered" evidence="2">
    <location>
        <begin position="80"/>
        <end position="144"/>
    </location>
</feature>
<evidence type="ECO:0000256" key="2">
    <source>
        <dbReference type="SAM" id="MobiDB-lite"/>
    </source>
</evidence>
<dbReference type="EMBL" id="CAXHTA020000010">
    <property type="protein sequence ID" value="CAL5224048.1"/>
    <property type="molecule type" value="Genomic_DNA"/>
</dbReference>
<accession>A0ABP1FVY1</accession>
<evidence type="ECO:0000259" key="3">
    <source>
        <dbReference type="PROSITE" id="PS50137"/>
    </source>
</evidence>
<gene>
    <name evidence="4" type="primary">g6673</name>
    <name evidence="4" type="ORF">VP750_LOCUS5707</name>
</gene>
<sequence>MQRDTSEDLDAGLSEEETAFTPSMTVPRHIAHSSTGAFGHQSPMREVDLLQKLLEVLLSFPDRSLAVSAATKALNILRHGQEEHAPEDACAKHSGSGERLTRETSADVESDLSPTWEAASVPDALASSSRKSDGSASEPRPERRELASVIDEYPLCKRLMEAYRRVYHMPNKTPLSILFEYASRLNLQLSFEEGQTSQGHFTLTLQLKNDREACLYRPGVGQAKSKKDAKQLAAAALLEVMLDHVPFQDLLYKSEKQQSFKEIQAQRSHPHAMPKGRAPRLGQRHSGGNLSYRGYPASPPLQVAAGSLSIPQGYSAVGLSGAYGGLHGMGSTIHMHSSHADSEVPPFDMGYRQDHRLLLGRAGSDPTLGFPPTLSCEGGHRSAALAMMHPDQQMHQEFLCNGLGLPGMPQQPMQSHLQYQHATLDPSLAANMAHLGLGQCSVMDNLQGTTWQADLMASTMPLASSASPLGLPPQHHAMPQSTVSLPAAAAFNLASLPSNTMQ</sequence>
<feature type="compositionally biased region" description="Low complexity" evidence="2">
    <location>
        <begin position="124"/>
        <end position="137"/>
    </location>
</feature>
<dbReference type="SMART" id="SM00358">
    <property type="entry name" value="DSRM"/>
    <property type="match status" value="1"/>
</dbReference>
<keyword evidence="5" id="KW-1185">Reference proteome</keyword>
<comment type="caution">
    <text evidence="4">The sequence shown here is derived from an EMBL/GenBank/DDBJ whole genome shotgun (WGS) entry which is preliminary data.</text>
</comment>
<dbReference type="SUPFAM" id="SSF54768">
    <property type="entry name" value="dsRNA-binding domain-like"/>
    <property type="match status" value="1"/>
</dbReference>
<evidence type="ECO:0000256" key="1">
    <source>
        <dbReference type="PROSITE-ProRule" id="PRU00266"/>
    </source>
</evidence>
<feature type="compositionally biased region" description="Basic residues" evidence="2">
    <location>
        <begin position="268"/>
        <end position="278"/>
    </location>
</feature>
<feature type="region of interest" description="Disordered" evidence="2">
    <location>
        <begin position="1"/>
        <end position="40"/>
    </location>
</feature>
<feature type="compositionally biased region" description="Acidic residues" evidence="2">
    <location>
        <begin position="7"/>
        <end position="18"/>
    </location>
</feature>